<keyword evidence="2" id="KW-0479">Metal-binding</keyword>
<dbReference type="GO" id="GO:0005634">
    <property type="term" value="C:nucleus"/>
    <property type="evidence" value="ECO:0007669"/>
    <property type="project" value="TreeGrafter"/>
</dbReference>
<dbReference type="GO" id="GO:0046872">
    <property type="term" value="F:metal ion binding"/>
    <property type="evidence" value="ECO:0007669"/>
    <property type="project" value="UniProtKB-KW"/>
</dbReference>
<dbReference type="GO" id="GO:0006284">
    <property type="term" value="P:base-excision repair"/>
    <property type="evidence" value="ECO:0007669"/>
    <property type="project" value="TreeGrafter"/>
</dbReference>
<dbReference type="Gene3D" id="3.60.10.10">
    <property type="entry name" value="Endonuclease/exonuclease/phosphatase"/>
    <property type="match status" value="1"/>
</dbReference>
<evidence type="ECO:0000256" key="2">
    <source>
        <dbReference type="ARBA" id="ARBA00022723"/>
    </source>
</evidence>
<feature type="non-terminal residue" evidence="6">
    <location>
        <position position="1"/>
    </location>
</feature>
<sequence>EIIPGRALSLTTTWHNSETFTIINVYAPNDYSQHPTFWENITLGIRTLSIPLPDFMVGDFNVVEELVDRSPPRPDPLAATNALRELRLNLGLTDGWRHDNPDERAYTYTSNRHHMPRIDRIYTKPTHLPYLHGWHKTPTSIPTDHCLIEVQFSPPSATFVGVGQWTWPLGLLNDPALLQQIHQRRCELLETLTLLSKNRSTDHNPQTAWKTFKSDIASLGKKHAKVVLAKISRKITDLEADIKDSLNHPTLGSGEASQTNAAFLQ</sequence>
<dbReference type="GO" id="GO:0008081">
    <property type="term" value="F:phosphoric diester hydrolase activity"/>
    <property type="evidence" value="ECO:0007669"/>
    <property type="project" value="TreeGrafter"/>
</dbReference>
<dbReference type="eggNOG" id="ENOG502SMUP">
    <property type="taxonomic scope" value="Eukaryota"/>
</dbReference>
<dbReference type="PANTHER" id="PTHR22748">
    <property type="entry name" value="AP ENDONUCLEASE"/>
    <property type="match status" value="1"/>
</dbReference>
<dbReference type="KEGG" id="gtr:GLOTRDRAFT_28001"/>
<keyword evidence="4" id="KW-0460">Magnesium</keyword>
<evidence type="ECO:0000256" key="3">
    <source>
        <dbReference type="ARBA" id="ARBA00022801"/>
    </source>
</evidence>
<organism evidence="6 7">
    <name type="scientific">Gloeophyllum trabeum (strain ATCC 11539 / FP-39264 / Madison 617)</name>
    <name type="common">Brown rot fungus</name>
    <dbReference type="NCBI Taxonomy" id="670483"/>
    <lineage>
        <taxon>Eukaryota</taxon>
        <taxon>Fungi</taxon>
        <taxon>Dikarya</taxon>
        <taxon>Basidiomycota</taxon>
        <taxon>Agaricomycotina</taxon>
        <taxon>Agaricomycetes</taxon>
        <taxon>Gloeophyllales</taxon>
        <taxon>Gloeophyllaceae</taxon>
        <taxon>Gloeophyllum</taxon>
    </lineage>
</organism>
<keyword evidence="7" id="KW-1185">Reference proteome</keyword>
<accession>S7RH12</accession>
<feature type="compositionally biased region" description="Polar residues" evidence="5">
    <location>
        <begin position="247"/>
        <end position="265"/>
    </location>
</feature>
<comment type="cofactor">
    <cofactor evidence="1">
        <name>Mg(2+)</name>
        <dbReference type="ChEBI" id="CHEBI:18420"/>
    </cofactor>
</comment>
<dbReference type="AlphaFoldDB" id="S7RH12"/>
<evidence type="ECO:0000256" key="1">
    <source>
        <dbReference type="ARBA" id="ARBA00001946"/>
    </source>
</evidence>
<gene>
    <name evidence="6" type="ORF">GLOTRDRAFT_28001</name>
</gene>
<name>S7RH12_GLOTA</name>
<dbReference type="InterPro" id="IPR036691">
    <property type="entry name" value="Endo/exonu/phosph_ase_sf"/>
</dbReference>
<dbReference type="PANTHER" id="PTHR22748:SF6">
    <property type="entry name" value="DNA-(APURINIC OR APYRIMIDINIC SITE) ENDONUCLEASE"/>
    <property type="match status" value="1"/>
</dbReference>
<evidence type="ECO:0000256" key="4">
    <source>
        <dbReference type="ARBA" id="ARBA00022842"/>
    </source>
</evidence>
<dbReference type="GO" id="GO:0003906">
    <property type="term" value="F:DNA-(apurinic or apyrimidinic site) endonuclease activity"/>
    <property type="evidence" value="ECO:0007669"/>
    <property type="project" value="TreeGrafter"/>
</dbReference>
<dbReference type="HOGENOM" id="CLU_049840_2_0_1"/>
<evidence type="ECO:0000313" key="6">
    <source>
        <dbReference type="EMBL" id="EPQ53495.1"/>
    </source>
</evidence>
<feature type="region of interest" description="Disordered" evidence="5">
    <location>
        <begin position="246"/>
        <end position="265"/>
    </location>
</feature>
<protein>
    <submittedName>
        <fullName evidence="6">DNase I-like protein</fullName>
    </submittedName>
</protein>
<dbReference type="OrthoDB" id="3264871at2759"/>
<evidence type="ECO:0000313" key="7">
    <source>
        <dbReference type="Proteomes" id="UP000030669"/>
    </source>
</evidence>
<dbReference type="Proteomes" id="UP000030669">
    <property type="component" value="Unassembled WGS sequence"/>
</dbReference>
<dbReference type="RefSeq" id="XP_007867696.1">
    <property type="nucleotide sequence ID" value="XM_007869505.1"/>
</dbReference>
<dbReference type="EMBL" id="KB469305">
    <property type="protein sequence ID" value="EPQ53495.1"/>
    <property type="molecule type" value="Genomic_DNA"/>
</dbReference>
<dbReference type="GO" id="GO:0008311">
    <property type="term" value="F:double-stranded DNA 3'-5' DNA exonuclease activity"/>
    <property type="evidence" value="ECO:0007669"/>
    <property type="project" value="TreeGrafter"/>
</dbReference>
<reference evidence="6 7" key="1">
    <citation type="journal article" date="2012" name="Science">
        <title>The Paleozoic origin of enzymatic lignin decomposition reconstructed from 31 fungal genomes.</title>
        <authorList>
            <person name="Floudas D."/>
            <person name="Binder M."/>
            <person name="Riley R."/>
            <person name="Barry K."/>
            <person name="Blanchette R.A."/>
            <person name="Henrissat B."/>
            <person name="Martinez A.T."/>
            <person name="Otillar R."/>
            <person name="Spatafora J.W."/>
            <person name="Yadav J.S."/>
            <person name="Aerts A."/>
            <person name="Benoit I."/>
            <person name="Boyd A."/>
            <person name="Carlson A."/>
            <person name="Copeland A."/>
            <person name="Coutinho P.M."/>
            <person name="de Vries R.P."/>
            <person name="Ferreira P."/>
            <person name="Findley K."/>
            <person name="Foster B."/>
            <person name="Gaskell J."/>
            <person name="Glotzer D."/>
            <person name="Gorecki P."/>
            <person name="Heitman J."/>
            <person name="Hesse C."/>
            <person name="Hori C."/>
            <person name="Igarashi K."/>
            <person name="Jurgens J.A."/>
            <person name="Kallen N."/>
            <person name="Kersten P."/>
            <person name="Kohler A."/>
            <person name="Kuees U."/>
            <person name="Kumar T.K.A."/>
            <person name="Kuo A."/>
            <person name="LaButti K."/>
            <person name="Larrondo L.F."/>
            <person name="Lindquist E."/>
            <person name="Ling A."/>
            <person name="Lombard V."/>
            <person name="Lucas S."/>
            <person name="Lundell T."/>
            <person name="Martin R."/>
            <person name="McLaughlin D.J."/>
            <person name="Morgenstern I."/>
            <person name="Morin E."/>
            <person name="Murat C."/>
            <person name="Nagy L.G."/>
            <person name="Nolan M."/>
            <person name="Ohm R.A."/>
            <person name="Patyshakuliyeva A."/>
            <person name="Rokas A."/>
            <person name="Ruiz-Duenas F.J."/>
            <person name="Sabat G."/>
            <person name="Salamov A."/>
            <person name="Samejima M."/>
            <person name="Schmutz J."/>
            <person name="Slot J.C."/>
            <person name="St John F."/>
            <person name="Stenlid J."/>
            <person name="Sun H."/>
            <person name="Sun S."/>
            <person name="Syed K."/>
            <person name="Tsang A."/>
            <person name="Wiebenga A."/>
            <person name="Young D."/>
            <person name="Pisabarro A."/>
            <person name="Eastwood D.C."/>
            <person name="Martin F."/>
            <person name="Cullen D."/>
            <person name="Grigoriev I.V."/>
            <person name="Hibbett D.S."/>
        </authorList>
    </citation>
    <scope>NUCLEOTIDE SEQUENCE [LARGE SCALE GENOMIC DNA]</scope>
    <source>
        <strain evidence="6 7">ATCC 11539</strain>
    </source>
</reference>
<dbReference type="OMA" id="ANCETKV"/>
<feature type="non-terminal residue" evidence="6">
    <location>
        <position position="265"/>
    </location>
</feature>
<keyword evidence="3" id="KW-0378">Hydrolase</keyword>
<dbReference type="InterPro" id="IPR004808">
    <property type="entry name" value="AP_endonuc_1"/>
</dbReference>
<proteinExistence type="predicted"/>
<dbReference type="GeneID" id="19305236"/>
<dbReference type="SUPFAM" id="SSF56219">
    <property type="entry name" value="DNase I-like"/>
    <property type="match status" value="1"/>
</dbReference>
<evidence type="ECO:0000256" key="5">
    <source>
        <dbReference type="SAM" id="MobiDB-lite"/>
    </source>
</evidence>